<dbReference type="AlphaFoldDB" id="A0AA39KX32"/>
<reference evidence="2" key="2">
    <citation type="submission" date="2023-03" db="EMBL/GenBank/DDBJ databases">
        <authorList>
            <person name="Inwood S.N."/>
            <person name="Skelly J.G."/>
            <person name="Guhlin J."/>
            <person name="Harrop T.W.R."/>
            <person name="Goldson S.G."/>
            <person name="Dearden P.K."/>
        </authorList>
    </citation>
    <scope>NUCLEOTIDE SEQUENCE</scope>
    <source>
        <strain evidence="2">Irish</strain>
        <tissue evidence="2">Whole body</tissue>
    </source>
</reference>
<evidence type="ECO:0000313" key="3">
    <source>
        <dbReference type="Proteomes" id="UP001168990"/>
    </source>
</evidence>
<sequence length="108" mass="12110">MPLGNKKKCIPIGFEPRPSSIDPESCVTNPGKSAEFRSISPRVLVIRQSDKRSLQSESDSESSDNTSPDNIDFRRKDYNEFQPDLYNLDNADADVSDLFDVVDVAEEL</sequence>
<accession>A0AA39KX32</accession>
<protein>
    <submittedName>
        <fullName evidence="2">Uncharacterized protein</fullName>
    </submittedName>
</protein>
<evidence type="ECO:0000313" key="2">
    <source>
        <dbReference type="EMBL" id="KAK0177143.1"/>
    </source>
</evidence>
<gene>
    <name evidence="2" type="ORF">PV328_001222</name>
</gene>
<dbReference type="Proteomes" id="UP001168990">
    <property type="component" value="Unassembled WGS sequence"/>
</dbReference>
<organism evidence="2 3">
    <name type="scientific">Microctonus aethiopoides</name>
    <dbReference type="NCBI Taxonomy" id="144406"/>
    <lineage>
        <taxon>Eukaryota</taxon>
        <taxon>Metazoa</taxon>
        <taxon>Ecdysozoa</taxon>
        <taxon>Arthropoda</taxon>
        <taxon>Hexapoda</taxon>
        <taxon>Insecta</taxon>
        <taxon>Pterygota</taxon>
        <taxon>Neoptera</taxon>
        <taxon>Endopterygota</taxon>
        <taxon>Hymenoptera</taxon>
        <taxon>Apocrita</taxon>
        <taxon>Ichneumonoidea</taxon>
        <taxon>Braconidae</taxon>
        <taxon>Euphorinae</taxon>
        <taxon>Microctonus</taxon>
    </lineage>
</organism>
<feature type="region of interest" description="Disordered" evidence="1">
    <location>
        <begin position="48"/>
        <end position="74"/>
    </location>
</feature>
<evidence type="ECO:0000256" key="1">
    <source>
        <dbReference type="SAM" id="MobiDB-lite"/>
    </source>
</evidence>
<dbReference type="EMBL" id="JAQQBS010000001">
    <property type="protein sequence ID" value="KAK0177143.1"/>
    <property type="molecule type" value="Genomic_DNA"/>
</dbReference>
<comment type="caution">
    <text evidence="2">The sequence shown here is derived from an EMBL/GenBank/DDBJ whole genome shotgun (WGS) entry which is preliminary data.</text>
</comment>
<proteinExistence type="predicted"/>
<keyword evidence="3" id="KW-1185">Reference proteome</keyword>
<name>A0AA39KX32_9HYME</name>
<reference evidence="2" key="1">
    <citation type="journal article" date="2023" name="bioRxiv">
        <title>Scaffold-level genome assemblies of two parasitoid biocontrol wasps reveal the parthenogenesis mechanism and an associated novel virus.</title>
        <authorList>
            <person name="Inwood S."/>
            <person name="Skelly J."/>
            <person name="Guhlin J."/>
            <person name="Harrop T."/>
            <person name="Goldson S."/>
            <person name="Dearden P."/>
        </authorList>
    </citation>
    <scope>NUCLEOTIDE SEQUENCE</scope>
    <source>
        <strain evidence="2">Irish</strain>
        <tissue evidence="2">Whole body</tissue>
    </source>
</reference>
<feature type="region of interest" description="Disordered" evidence="1">
    <location>
        <begin position="1"/>
        <end position="33"/>
    </location>
</feature>